<dbReference type="EMBL" id="JABANO010038411">
    <property type="protein sequence ID" value="KAF4698602.1"/>
    <property type="molecule type" value="Genomic_DNA"/>
</dbReference>
<dbReference type="AlphaFoldDB" id="A0A7J6PRG8"/>
<accession>A0A7J6PRG8</accession>
<dbReference type="Proteomes" id="UP000553632">
    <property type="component" value="Unassembled WGS sequence"/>
</dbReference>
<dbReference type="InterPro" id="IPR011992">
    <property type="entry name" value="EF-hand-dom_pair"/>
</dbReference>
<sequence length="374" mass="43307">YETAISRREKSADDLKGVVERLEQNIQDLNGKLEEARTQARGRTGALEAQWSRHTQELKQAFLRKERDLTRKFEGRLAELLAEYKSLHADHNELVESKKDVEAELQFVKKEKYESESKLQALRTITEGELKKLRTELARERLRWTKEILPQNLGVIMREVEFLYEQNQSDVAQVRGMRRIIALVGRYLGQLLPKGTVDLRIFVDSDDVDEGGALWRALHCGFGGLENIKNASEDKQARLDKMEETMESMIQRLAFEEARSEQLERLLSTANLSRLRMGEDFRMRVDADKSMLRRAEEKDSLRQILLDKLALTFGTIDSGFRRLDFNGSGKVCLHELQMFSDRLGLCSETLSDIFFRLDRGRKGYLTRSDLLEDS</sequence>
<feature type="non-terminal residue" evidence="3">
    <location>
        <position position="1"/>
    </location>
</feature>
<keyword evidence="4" id="KW-1185">Reference proteome</keyword>
<keyword evidence="2" id="KW-0175">Coiled coil</keyword>
<dbReference type="Gene3D" id="1.10.238.10">
    <property type="entry name" value="EF-hand"/>
    <property type="match status" value="1"/>
</dbReference>
<organism evidence="3 4">
    <name type="scientific">Perkinsus olseni</name>
    <name type="common">Perkinsus atlanticus</name>
    <dbReference type="NCBI Taxonomy" id="32597"/>
    <lineage>
        <taxon>Eukaryota</taxon>
        <taxon>Sar</taxon>
        <taxon>Alveolata</taxon>
        <taxon>Perkinsozoa</taxon>
        <taxon>Perkinsea</taxon>
        <taxon>Perkinsida</taxon>
        <taxon>Perkinsidae</taxon>
        <taxon>Perkinsus</taxon>
    </lineage>
</organism>
<dbReference type="PROSITE" id="PS00018">
    <property type="entry name" value="EF_HAND_1"/>
    <property type="match status" value="1"/>
</dbReference>
<dbReference type="SUPFAM" id="SSF47473">
    <property type="entry name" value="EF-hand"/>
    <property type="match status" value="1"/>
</dbReference>
<evidence type="ECO:0000313" key="4">
    <source>
        <dbReference type="Proteomes" id="UP000553632"/>
    </source>
</evidence>
<evidence type="ECO:0000313" key="3">
    <source>
        <dbReference type="EMBL" id="KAF4698602.1"/>
    </source>
</evidence>
<feature type="coiled-coil region" evidence="2">
    <location>
        <begin position="77"/>
        <end position="111"/>
    </location>
</feature>
<evidence type="ECO:0000256" key="2">
    <source>
        <dbReference type="SAM" id="Coils"/>
    </source>
</evidence>
<reference evidence="3 4" key="1">
    <citation type="submission" date="2020-04" db="EMBL/GenBank/DDBJ databases">
        <title>Perkinsus olseni comparative genomics.</title>
        <authorList>
            <person name="Bogema D.R."/>
        </authorList>
    </citation>
    <scope>NUCLEOTIDE SEQUENCE [LARGE SCALE GENOMIC DNA]</scope>
    <source>
        <strain evidence="3 4">ATCC PRA-207</strain>
    </source>
</reference>
<proteinExistence type="predicted"/>
<feature type="coiled-coil region" evidence="2">
    <location>
        <begin position="5"/>
        <end position="39"/>
    </location>
</feature>
<name>A0A7J6PRG8_PEROL</name>
<evidence type="ECO:0008006" key="5">
    <source>
        <dbReference type="Google" id="ProtNLM"/>
    </source>
</evidence>
<feature type="coiled-coil region" evidence="2">
    <location>
        <begin position="225"/>
        <end position="266"/>
    </location>
</feature>
<comment type="caution">
    <text evidence="3">The sequence shown here is derived from an EMBL/GenBank/DDBJ whole genome shotgun (WGS) entry which is preliminary data.</text>
</comment>
<evidence type="ECO:0000256" key="1">
    <source>
        <dbReference type="ARBA" id="ARBA00022837"/>
    </source>
</evidence>
<protein>
    <recommendedName>
        <fullName evidence="5">EF-hand domain-containing protein</fullName>
    </recommendedName>
</protein>
<dbReference type="InterPro" id="IPR018247">
    <property type="entry name" value="EF_Hand_1_Ca_BS"/>
</dbReference>
<gene>
    <name evidence="3" type="ORF">FOZ63_032401</name>
</gene>
<keyword evidence="1" id="KW-0106">Calcium</keyword>